<keyword evidence="1" id="KW-0732">Signal</keyword>
<dbReference type="KEGG" id="foc:113207922"/>
<dbReference type="RefSeq" id="XP_026280471.1">
    <property type="nucleotide sequence ID" value="XM_026424686.2"/>
</dbReference>
<dbReference type="Pfam" id="PF01395">
    <property type="entry name" value="PBP_GOBP"/>
    <property type="match status" value="1"/>
</dbReference>
<dbReference type="InterPro" id="IPR036728">
    <property type="entry name" value="PBP_GOBP_sf"/>
</dbReference>
<feature type="signal peptide" evidence="1">
    <location>
        <begin position="1"/>
        <end position="21"/>
    </location>
</feature>
<feature type="chain" id="PRO_5026652519" evidence="1">
    <location>
        <begin position="22"/>
        <end position="156"/>
    </location>
</feature>
<evidence type="ECO:0000313" key="2">
    <source>
        <dbReference type="Proteomes" id="UP000504606"/>
    </source>
</evidence>
<organism evidence="2 3">
    <name type="scientific">Frankliniella occidentalis</name>
    <name type="common">Western flower thrips</name>
    <name type="synonym">Euthrips occidentalis</name>
    <dbReference type="NCBI Taxonomy" id="133901"/>
    <lineage>
        <taxon>Eukaryota</taxon>
        <taxon>Metazoa</taxon>
        <taxon>Ecdysozoa</taxon>
        <taxon>Arthropoda</taxon>
        <taxon>Hexapoda</taxon>
        <taxon>Insecta</taxon>
        <taxon>Pterygota</taxon>
        <taxon>Neoptera</taxon>
        <taxon>Paraneoptera</taxon>
        <taxon>Thysanoptera</taxon>
        <taxon>Terebrantia</taxon>
        <taxon>Thripoidea</taxon>
        <taxon>Thripidae</taxon>
        <taxon>Frankliniella</taxon>
    </lineage>
</organism>
<dbReference type="CDD" id="cd23992">
    <property type="entry name" value="PBP_GOBP"/>
    <property type="match status" value="1"/>
</dbReference>
<dbReference type="GeneID" id="113207922"/>
<evidence type="ECO:0000256" key="1">
    <source>
        <dbReference type="SAM" id="SignalP"/>
    </source>
</evidence>
<proteinExistence type="predicted"/>
<dbReference type="SUPFAM" id="SSF47565">
    <property type="entry name" value="Insect pheromone/odorant-binding proteins"/>
    <property type="match status" value="1"/>
</dbReference>
<evidence type="ECO:0000313" key="3">
    <source>
        <dbReference type="RefSeq" id="XP_026280471.1"/>
    </source>
</evidence>
<dbReference type="GO" id="GO:0005549">
    <property type="term" value="F:odorant binding"/>
    <property type="evidence" value="ECO:0007669"/>
    <property type="project" value="InterPro"/>
</dbReference>
<accession>A0A6J1SPK4</accession>
<dbReference type="Proteomes" id="UP000504606">
    <property type="component" value="Unplaced"/>
</dbReference>
<dbReference type="Gene3D" id="1.10.238.20">
    <property type="entry name" value="Pheromone/general odorant binding protein domain"/>
    <property type="match status" value="1"/>
</dbReference>
<gene>
    <name evidence="3" type="primary">LOC113207922</name>
</gene>
<sequence length="156" mass="17440">MQGYTVLAAAALIAMASLAQADKKKELMPRYLKYTLECAKELNAEVGVCKEMMKEGNDNSADKYQPCKCVIACVAKKAKVMTDAGEANVEAFTAAVDEFEIKEWSDEWQRVKPLCEPEVKGKKDCVLGYDFFTCGYDKSEIFRDVIKKFMGAMDKS</sequence>
<dbReference type="InterPro" id="IPR006170">
    <property type="entry name" value="PBP/GOBP"/>
</dbReference>
<reference evidence="3" key="1">
    <citation type="submission" date="2025-08" db="UniProtKB">
        <authorList>
            <consortium name="RefSeq"/>
        </authorList>
    </citation>
    <scope>IDENTIFICATION</scope>
    <source>
        <tissue evidence="3">Whole organism</tissue>
    </source>
</reference>
<dbReference type="AlphaFoldDB" id="A0A6J1SPK4"/>
<dbReference type="OrthoDB" id="6594512at2759"/>
<keyword evidence="2" id="KW-1185">Reference proteome</keyword>
<name>A0A6J1SPK4_FRAOC</name>
<protein>
    <submittedName>
        <fullName evidence="3">Uncharacterized protein LOC113207922</fullName>
    </submittedName>
</protein>